<dbReference type="RefSeq" id="WP_095986932.1">
    <property type="nucleotide sequence ID" value="NZ_CP022098.1"/>
</dbReference>
<dbReference type="GO" id="GO:0016810">
    <property type="term" value="F:hydrolase activity, acting on carbon-nitrogen (but not peptide) bonds"/>
    <property type="evidence" value="ECO:0007669"/>
    <property type="project" value="InterPro"/>
</dbReference>
<gene>
    <name evidence="3" type="ORF">CYFUS_004261</name>
</gene>
<evidence type="ECO:0000256" key="1">
    <source>
        <dbReference type="SAM" id="SignalP"/>
    </source>
</evidence>
<dbReference type="EMBL" id="CP022098">
    <property type="protein sequence ID" value="ATB38826.1"/>
    <property type="molecule type" value="Genomic_DNA"/>
</dbReference>
<name>A0A250J6N6_9BACT</name>
<evidence type="ECO:0000259" key="2">
    <source>
        <dbReference type="Pfam" id="PF01979"/>
    </source>
</evidence>
<feature type="chain" id="PRO_5013213449" evidence="1">
    <location>
        <begin position="24"/>
        <end position="493"/>
    </location>
</feature>
<dbReference type="InterPro" id="IPR057744">
    <property type="entry name" value="OTAase-like"/>
</dbReference>
<dbReference type="Pfam" id="PF01979">
    <property type="entry name" value="Amidohydro_1"/>
    <property type="match status" value="1"/>
</dbReference>
<dbReference type="Proteomes" id="UP000217257">
    <property type="component" value="Chromosome"/>
</dbReference>
<dbReference type="CDD" id="cd01299">
    <property type="entry name" value="Met_dep_hydrolase_A"/>
    <property type="match status" value="1"/>
</dbReference>
<evidence type="ECO:0000313" key="4">
    <source>
        <dbReference type="Proteomes" id="UP000217257"/>
    </source>
</evidence>
<dbReference type="SUPFAM" id="SSF51338">
    <property type="entry name" value="Composite domain of metallo-dependent hydrolases"/>
    <property type="match status" value="2"/>
</dbReference>
<dbReference type="Gene3D" id="2.30.40.10">
    <property type="entry name" value="Urease, subunit C, domain 1"/>
    <property type="match status" value="1"/>
</dbReference>
<keyword evidence="3" id="KW-0378">Hydrolase</keyword>
<dbReference type="InterPro" id="IPR051781">
    <property type="entry name" value="Metallo-dep_Hydrolase"/>
</dbReference>
<organism evidence="3 4">
    <name type="scientific">Cystobacter fuscus</name>
    <dbReference type="NCBI Taxonomy" id="43"/>
    <lineage>
        <taxon>Bacteria</taxon>
        <taxon>Pseudomonadati</taxon>
        <taxon>Myxococcota</taxon>
        <taxon>Myxococcia</taxon>
        <taxon>Myxococcales</taxon>
        <taxon>Cystobacterineae</taxon>
        <taxon>Archangiaceae</taxon>
        <taxon>Cystobacter</taxon>
    </lineage>
</organism>
<keyword evidence="1" id="KW-0732">Signal</keyword>
<feature type="signal peptide" evidence="1">
    <location>
        <begin position="1"/>
        <end position="23"/>
    </location>
</feature>
<dbReference type="InterPro" id="IPR006680">
    <property type="entry name" value="Amidohydro-rel"/>
</dbReference>
<dbReference type="Gene3D" id="3.20.20.140">
    <property type="entry name" value="Metal-dependent hydrolases"/>
    <property type="match status" value="1"/>
</dbReference>
<dbReference type="SUPFAM" id="SSF51556">
    <property type="entry name" value="Metallo-dependent hydrolases"/>
    <property type="match status" value="1"/>
</dbReference>
<feature type="domain" description="Amidohydrolase-related" evidence="2">
    <location>
        <begin position="113"/>
        <end position="477"/>
    </location>
</feature>
<dbReference type="PANTHER" id="PTHR43135:SF3">
    <property type="entry name" value="ALPHA-D-RIBOSE 1-METHYLPHOSPHONATE 5-TRIPHOSPHATE DIPHOSPHATASE"/>
    <property type="match status" value="1"/>
</dbReference>
<accession>A0A250J6N6</accession>
<dbReference type="InterPro" id="IPR011059">
    <property type="entry name" value="Metal-dep_hydrolase_composite"/>
</dbReference>
<dbReference type="AlphaFoldDB" id="A0A250J6N6"/>
<dbReference type="KEGG" id="cfus:CYFUS_004261"/>
<dbReference type="PANTHER" id="PTHR43135">
    <property type="entry name" value="ALPHA-D-RIBOSE 1-METHYLPHOSPHONATE 5-TRIPHOSPHATE DIPHOSPHATASE"/>
    <property type="match status" value="1"/>
</dbReference>
<sequence>MHRSQLGGLMATLVLLFMANAVAAEPNNAGATGQPTPDVYFKFENVKVFTSKKAKDPKGKEVKWTTGRTEGPFDVYVHGNTIHKILPAGSKNIALPLSEPPPEINVINGTGYTLMPGLIDAHTHLAYATLKQEELLSSDSGFMYVAATKAATDMLMRGFTSVRDLGGPVFGLKRGIDKDLVAGPRIWPSGAFISQTGGHGDFRMPTDLPAGPGDFIYGEQIGAMAIADSPDMVRKRAREQLALGASQLKLMAGGGVSSAYDPLDVTQYTTEEMRAAVEAAENWGTYVAVHAYTNKAVNQAIEAGVKCIDHGQLLEDEEPFKTMAKKGVWLSLQAFFNDGDRKSPYPEGSDKHKKQMSLYEGTKRAYQLALKHRVKLAWGTDVLYDPDYAAKQGRMLSKLVTDQKLFTAAEALTMATAANSELLALSGERAPYKGSLGVVDEGALADLLLVKGDPVADIKLIEKPEENFLVIMKDGRIYKNITKSQVVGSSASP</sequence>
<reference evidence="3 4" key="1">
    <citation type="submission" date="2017-06" db="EMBL/GenBank/DDBJ databases">
        <title>Sequencing and comparative analysis of myxobacterial genomes.</title>
        <authorList>
            <person name="Rupp O."/>
            <person name="Goesmann A."/>
            <person name="Sogaard-Andersen L."/>
        </authorList>
    </citation>
    <scope>NUCLEOTIDE SEQUENCE [LARGE SCALE GENOMIC DNA]</scope>
    <source>
        <strain evidence="3 4">DSM 52655</strain>
    </source>
</reference>
<protein>
    <submittedName>
        <fullName evidence="3">Hydrolase</fullName>
    </submittedName>
</protein>
<proteinExistence type="predicted"/>
<dbReference type="InterPro" id="IPR032466">
    <property type="entry name" value="Metal_Hydrolase"/>
</dbReference>
<evidence type="ECO:0000313" key="3">
    <source>
        <dbReference type="EMBL" id="ATB38826.1"/>
    </source>
</evidence>